<sequence length="116" mass="11953">MVLATTRDVVAADTRAPVLAAGEDDNVDLGVDLEFDAFPFMTQLQEWAGGIQAVCLIVLGILFVVAIVAWIAGKASASQQMQRVSVGALIVCAIGAALTGAAFGITGYFAGFDLGF</sequence>
<evidence type="ECO:0000256" key="1">
    <source>
        <dbReference type="SAM" id="Phobius"/>
    </source>
</evidence>
<keyword evidence="1" id="KW-0472">Membrane</keyword>
<name>A0A2A9F049_9MICO</name>
<protein>
    <submittedName>
        <fullName evidence="2">Uncharacterized protein</fullName>
    </submittedName>
</protein>
<evidence type="ECO:0000313" key="2">
    <source>
        <dbReference type="EMBL" id="PFG43789.1"/>
    </source>
</evidence>
<dbReference type="RefSeq" id="WP_098464097.1">
    <property type="nucleotide sequence ID" value="NZ_PDJJ01000001.1"/>
</dbReference>
<keyword evidence="1" id="KW-0812">Transmembrane</keyword>
<feature type="transmembrane region" description="Helical" evidence="1">
    <location>
        <begin position="84"/>
        <end position="110"/>
    </location>
</feature>
<comment type="caution">
    <text evidence="2">The sequence shown here is derived from an EMBL/GenBank/DDBJ whole genome shotgun (WGS) entry which is preliminary data.</text>
</comment>
<accession>A0A2A9F049</accession>
<proteinExistence type="predicted"/>
<organism evidence="2 3">
    <name type="scientific">Isoptericola jiangsuensis</name>
    <dbReference type="NCBI Taxonomy" id="548579"/>
    <lineage>
        <taxon>Bacteria</taxon>
        <taxon>Bacillati</taxon>
        <taxon>Actinomycetota</taxon>
        <taxon>Actinomycetes</taxon>
        <taxon>Micrococcales</taxon>
        <taxon>Promicromonosporaceae</taxon>
        <taxon>Isoptericola</taxon>
    </lineage>
</organism>
<keyword evidence="3" id="KW-1185">Reference proteome</keyword>
<dbReference type="Proteomes" id="UP000224130">
    <property type="component" value="Unassembled WGS sequence"/>
</dbReference>
<keyword evidence="1" id="KW-1133">Transmembrane helix</keyword>
<dbReference type="AlphaFoldDB" id="A0A2A9F049"/>
<gene>
    <name evidence="2" type="ORF">ATJ88_2499</name>
</gene>
<reference evidence="2 3" key="1">
    <citation type="submission" date="2017-10" db="EMBL/GenBank/DDBJ databases">
        <title>Sequencing the genomes of 1000 actinobacteria strains.</title>
        <authorList>
            <person name="Klenk H.-P."/>
        </authorList>
    </citation>
    <scope>NUCLEOTIDE SEQUENCE [LARGE SCALE GENOMIC DNA]</scope>
    <source>
        <strain evidence="2 3">DSM 21863</strain>
    </source>
</reference>
<evidence type="ECO:0000313" key="3">
    <source>
        <dbReference type="Proteomes" id="UP000224130"/>
    </source>
</evidence>
<feature type="transmembrane region" description="Helical" evidence="1">
    <location>
        <begin position="47"/>
        <end position="72"/>
    </location>
</feature>
<dbReference type="EMBL" id="PDJJ01000001">
    <property type="protein sequence ID" value="PFG43789.1"/>
    <property type="molecule type" value="Genomic_DNA"/>
</dbReference>